<dbReference type="OrthoDB" id="66620at2759"/>
<organism evidence="7 8">
    <name type="scientific">Carex littledalei</name>
    <dbReference type="NCBI Taxonomy" id="544730"/>
    <lineage>
        <taxon>Eukaryota</taxon>
        <taxon>Viridiplantae</taxon>
        <taxon>Streptophyta</taxon>
        <taxon>Embryophyta</taxon>
        <taxon>Tracheophyta</taxon>
        <taxon>Spermatophyta</taxon>
        <taxon>Magnoliopsida</taxon>
        <taxon>Liliopsida</taxon>
        <taxon>Poales</taxon>
        <taxon>Cyperaceae</taxon>
        <taxon>Cyperoideae</taxon>
        <taxon>Cariceae</taxon>
        <taxon>Carex</taxon>
        <taxon>Carex subgen. Euthyceras</taxon>
    </lineage>
</organism>
<dbReference type="InterPro" id="IPR003439">
    <property type="entry name" value="ABC_transporter-like_ATP-bd"/>
</dbReference>
<dbReference type="EMBL" id="SWLB01000026">
    <property type="protein sequence ID" value="KAF3321935.1"/>
    <property type="molecule type" value="Genomic_DNA"/>
</dbReference>
<evidence type="ECO:0000256" key="3">
    <source>
        <dbReference type="ARBA" id="ARBA00022692"/>
    </source>
</evidence>
<comment type="subcellular location">
    <subcellularLocation>
        <location evidence="1">Membrane</location>
        <topology evidence="1">Multi-pass membrane protein</topology>
    </subcellularLocation>
</comment>
<name>A0A833QCZ2_9POAL</name>
<gene>
    <name evidence="7" type="ORF">FCM35_KLT14151</name>
</gene>
<feature type="domain" description="ABC transporter" evidence="6">
    <location>
        <begin position="12"/>
        <end position="106"/>
    </location>
</feature>
<dbReference type="GO" id="GO:0016887">
    <property type="term" value="F:ATP hydrolysis activity"/>
    <property type="evidence" value="ECO:0007669"/>
    <property type="project" value="InterPro"/>
</dbReference>
<sequence>MLSFSNLTYICQYVMQDDLLFPMLTVEETFSFSAEFRLPRTLSASKKKAHTRVQALIHQLGLCAAANTIISDEGHRGVSGREHRHVSIGTDIIHDPILLFLDEPTSGLDSIGTDRLNFI</sequence>
<dbReference type="Proteomes" id="UP000623129">
    <property type="component" value="Unassembled WGS sequence"/>
</dbReference>
<dbReference type="SUPFAM" id="SSF52540">
    <property type="entry name" value="P-loop containing nucleoside triphosphate hydrolases"/>
    <property type="match status" value="1"/>
</dbReference>
<evidence type="ECO:0000259" key="6">
    <source>
        <dbReference type="Pfam" id="PF00005"/>
    </source>
</evidence>
<dbReference type="GO" id="GO:0042626">
    <property type="term" value="F:ATPase-coupled transmembrane transporter activity"/>
    <property type="evidence" value="ECO:0007669"/>
    <property type="project" value="TreeGrafter"/>
</dbReference>
<dbReference type="GO" id="GO:0005524">
    <property type="term" value="F:ATP binding"/>
    <property type="evidence" value="ECO:0007669"/>
    <property type="project" value="InterPro"/>
</dbReference>
<keyword evidence="8" id="KW-1185">Reference proteome</keyword>
<dbReference type="PANTHER" id="PTHR48041">
    <property type="entry name" value="ABC TRANSPORTER G FAMILY MEMBER 28"/>
    <property type="match status" value="1"/>
</dbReference>
<evidence type="ECO:0000313" key="7">
    <source>
        <dbReference type="EMBL" id="KAF3321935.1"/>
    </source>
</evidence>
<evidence type="ECO:0000256" key="4">
    <source>
        <dbReference type="ARBA" id="ARBA00022989"/>
    </source>
</evidence>
<dbReference type="PANTHER" id="PTHR48041:SF55">
    <property type="entry name" value="OS01G0836600 PROTEIN"/>
    <property type="match status" value="1"/>
</dbReference>
<protein>
    <submittedName>
        <fullName evidence="7">ABC transporter G family member 2</fullName>
    </submittedName>
</protein>
<dbReference type="Gene3D" id="3.40.50.300">
    <property type="entry name" value="P-loop containing nucleotide triphosphate hydrolases"/>
    <property type="match status" value="1"/>
</dbReference>
<evidence type="ECO:0000313" key="8">
    <source>
        <dbReference type="Proteomes" id="UP000623129"/>
    </source>
</evidence>
<dbReference type="Pfam" id="PF00005">
    <property type="entry name" value="ABC_tran"/>
    <property type="match status" value="1"/>
</dbReference>
<reference evidence="7" key="1">
    <citation type="submission" date="2020-01" db="EMBL/GenBank/DDBJ databases">
        <title>Genome sequence of Kobresia littledalei, the first chromosome-level genome in the family Cyperaceae.</title>
        <authorList>
            <person name="Qu G."/>
        </authorList>
    </citation>
    <scope>NUCLEOTIDE SEQUENCE</scope>
    <source>
        <strain evidence="7">C.B.Clarke</strain>
        <tissue evidence="7">Leaf</tissue>
    </source>
</reference>
<keyword evidence="2" id="KW-0813">Transport</keyword>
<accession>A0A833QCZ2</accession>
<dbReference type="GO" id="GO:0016020">
    <property type="term" value="C:membrane"/>
    <property type="evidence" value="ECO:0007669"/>
    <property type="project" value="UniProtKB-SubCell"/>
</dbReference>
<comment type="caution">
    <text evidence="7">The sequence shown here is derived from an EMBL/GenBank/DDBJ whole genome shotgun (WGS) entry which is preliminary data.</text>
</comment>
<keyword evidence="3" id="KW-0812">Transmembrane</keyword>
<keyword evidence="4" id="KW-1133">Transmembrane helix</keyword>
<dbReference type="InterPro" id="IPR027417">
    <property type="entry name" value="P-loop_NTPase"/>
</dbReference>
<proteinExistence type="predicted"/>
<evidence type="ECO:0000256" key="1">
    <source>
        <dbReference type="ARBA" id="ARBA00004141"/>
    </source>
</evidence>
<dbReference type="AlphaFoldDB" id="A0A833QCZ2"/>
<evidence type="ECO:0000256" key="2">
    <source>
        <dbReference type="ARBA" id="ARBA00022448"/>
    </source>
</evidence>
<evidence type="ECO:0000256" key="5">
    <source>
        <dbReference type="ARBA" id="ARBA00023136"/>
    </source>
</evidence>
<keyword evidence="5" id="KW-0472">Membrane</keyword>
<dbReference type="InterPro" id="IPR050352">
    <property type="entry name" value="ABCG_transporters"/>
</dbReference>